<dbReference type="InterPro" id="IPR023674">
    <property type="entry name" value="Ribosomal_uL1-like"/>
</dbReference>
<organism evidence="2 3">
    <name type="scientific">Naja naja</name>
    <name type="common">Indian cobra</name>
    <dbReference type="NCBI Taxonomy" id="35670"/>
    <lineage>
        <taxon>Eukaryota</taxon>
        <taxon>Metazoa</taxon>
        <taxon>Chordata</taxon>
        <taxon>Craniata</taxon>
        <taxon>Vertebrata</taxon>
        <taxon>Euteleostomi</taxon>
        <taxon>Lepidosauria</taxon>
        <taxon>Squamata</taxon>
        <taxon>Bifurcata</taxon>
        <taxon>Unidentata</taxon>
        <taxon>Episquamata</taxon>
        <taxon>Toxicofera</taxon>
        <taxon>Serpentes</taxon>
        <taxon>Colubroidea</taxon>
        <taxon>Elapidae</taxon>
        <taxon>Elapinae</taxon>
        <taxon>Naja</taxon>
    </lineage>
</organism>
<dbReference type="InterPro" id="IPR028364">
    <property type="entry name" value="Ribosomal_uL1/biogenesis"/>
</dbReference>
<feature type="compositionally biased region" description="Basic residues" evidence="1">
    <location>
        <begin position="437"/>
        <end position="447"/>
    </location>
</feature>
<gene>
    <name evidence="2" type="primary">RSL1D1</name>
</gene>
<dbReference type="Gene3D" id="3.30.190.20">
    <property type="match status" value="1"/>
</dbReference>
<dbReference type="Pfam" id="PF00687">
    <property type="entry name" value="Ribosomal_L1"/>
    <property type="match status" value="1"/>
</dbReference>
<protein>
    <submittedName>
        <fullName evidence="2">Ribosomal L1 domain containing 1</fullName>
    </submittedName>
</protein>
<dbReference type="GO" id="GO:2000772">
    <property type="term" value="P:regulation of cellular senescence"/>
    <property type="evidence" value="ECO:0007669"/>
    <property type="project" value="Ensembl"/>
</dbReference>
<evidence type="ECO:0000313" key="2">
    <source>
        <dbReference type="Ensembl" id="ENSNNAP00000018511.1"/>
    </source>
</evidence>
<evidence type="ECO:0000256" key="1">
    <source>
        <dbReference type="SAM" id="MobiDB-lite"/>
    </source>
</evidence>
<keyword evidence="3" id="KW-1185">Reference proteome</keyword>
<feature type="compositionally biased region" description="Basic and acidic residues" evidence="1">
    <location>
        <begin position="395"/>
        <end position="405"/>
    </location>
</feature>
<proteinExistence type="predicted"/>
<dbReference type="AlphaFoldDB" id="A0A8C6XTC9"/>
<dbReference type="GO" id="GO:0005730">
    <property type="term" value="C:nucleolus"/>
    <property type="evidence" value="ECO:0007669"/>
    <property type="project" value="Ensembl"/>
</dbReference>
<name>A0A8C6XTC9_NAJNA</name>
<dbReference type="InterPro" id="IPR050257">
    <property type="entry name" value="eL8/uL1-like"/>
</dbReference>
<dbReference type="CDD" id="cd00403">
    <property type="entry name" value="Ribosomal_L1"/>
    <property type="match status" value="1"/>
</dbReference>
<accession>A0A8C6XTC9</accession>
<dbReference type="GO" id="GO:0005929">
    <property type="term" value="C:cilium"/>
    <property type="evidence" value="ECO:0007669"/>
    <property type="project" value="Ensembl"/>
</dbReference>
<evidence type="ECO:0000313" key="3">
    <source>
        <dbReference type="Proteomes" id="UP000694559"/>
    </source>
</evidence>
<dbReference type="GO" id="GO:0032880">
    <property type="term" value="P:regulation of protein localization"/>
    <property type="evidence" value="ECO:0007669"/>
    <property type="project" value="Ensembl"/>
</dbReference>
<dbReference type="GO" id="GO:0005829">
    <property type="term" value="C:cytosol"/>
    <property type="evidence" value="ECO:0007669"/>
    <property type="project" value="Ensembl"/>
</dbReference>
<dbReference type="PANTHER" id="PTHR23105">
    <property type="entry name" value="RIBOSOMAL PROTEIN L7AE FAMILY MEMBER"/>
    <property type="match status" value="1"/>
</dbReference>
<reference evidence="2" key="2">
    <citation type="submission" date="2025-09" db="UniProtKB">
        <authorList>
            <consortium name="Ensembl"/>
        </authorList>
    </citation>
    <scope>IDENTIFICATION</scope>
</reference>
<dbReference type="Ensembl" id="ENSNNAT00000019438.1">
    <property type="protein sequence ID" value="ENSNNAP00000018511.1"/>
    <property type="gene ID" value="ENSNNAG00000012403.1"/>
</dbReference>
<dbReference type="OMA" id="PQRAYKN"/>
<feature type="compositionally biased region" description="Basic residues" evidence="1">
    <location>
        <begin position="269"/>
        <end position="279"/>
    </location>
</feature>
<dbReference type="Proteomes" id="UP000694559">
    <property type="component" value="Unplaced"/>
</dbReference>
<sequence length="447" mass="49786">MEAKVEAAVLSLDQSQIKKATQALLAYNAKKQKSGDKVLLDVDQNVFLMITVWKIPPNEQVIKINLPHSILPDTSEVCLFTKDEPGLTAEQTENLYKKLLDQHGITSITEVISYKTFKTEYKPFEAKRHLLNRFALFLSDDRIRRLLPSQMGKHFYLRKKAPLSVDLKAKDLAKEINKRIHGTVLPVTNKGNCYMVRIGHTSMDASEITENVVAAAKTIAIKAPRIWESVKVLHLKTSKSIALPVFHSALQGQAGAQKKKGAENQQTLQRKKKKNRSKAKTTDQTGTKGGTSGAPEADVPKTDGLEPPALKSKEEEEEIPQLVLIETQPSEKKEQVAKLRLGAKTQLEAASPKLRSKRKAGLSPEIPVSQPETPGEASALEKSNQRRSGRNPKVPKQEFLEKTQNKDAQQPLAKPTVAPKRLKTPKSDKKPKTPKRELRKMKVPLSL</sequence>
<dbReference type="GeneTree" id="ENSGT00440000038603"/>
<dbReference type="GO" id="GO:0005694">
    <property type="term" value="C:chromosome"/>
    <property type="evidence" value="ECO:0007669"/>
    <property type="project" value="Ensembl"/>
</dbReference>
<feature type="compositionally biased region" description="Basic and acidic residues" evidence="1">
    <location>
        <begin position="425"/>
        <end position="436"/>
    </location>
</feature>
<feature type="region of interest" description="Disordered" evidence="1">
    <location>
        <begin position="253"/>
        <end position="447"/>
    </location>
</feature>
<reference evidence="2" key="1">
    <citation type="submission" date="2025-08" db="UniProtKB">
        <authorList>
            <consortium name="Ensembl"/>
        </authorList>
    </citation>
    <scope>IDENTIFICATION</scope>
</reference>
<dbReference type="SUPFAM" id="SSF56808">
    <property type="entry name" value="Ribosomal protein L1"/>
    <property type="match status" value="1"/>
</dbReference>
<dbReference type="OrthoDB" id="10251727at2759"/>
<dbReference type="GO" id="GO:0003730">
    <property type="term" value="F:mRNA 3'-UTR binding"/>
    <property type="evidence" value="ECO:0007669"/>
    <property type="project" value="Ensembl"/>
</dbReference>
<dbReference type="GO" id="GO:0042981">
    <property type="term" value="P:regulation of apoptotic process"/>
    <property type="evidence" value="ECO:0007669"/>
    <property type="project" value="Ensembl"/>
</dbReference>
<dbReference type="GO" id="GO:0048027">
    <property type="term" value="F:mRNA 5'-UTR binding"/>
    <property type="evidence" value="ECO:0007669"/>
    <property type="project" value="Ensembl"/>
</dbReference>